<dbReference type="RefSeq" id="WP_227023038.1">
    <property type="nucleotide sequence ID" value="NZ_BSRZ01000004.1"/>
</dbReference>
<dbReference type="SUPFAM" id="SSF53720">
    <property type="entry name" value="ALDH-like"/>
    <property type="match status" value="2"/>
</dbReference>
<comment type="caution">
    <text evidence="4">The sequence shown here is derived from an EMBL/GenBank/DDBJ whole genome shotgun (WGS) entry which is preliminary data.</text>
</comment>
<evidence type="ECO:0000256" key="1">
    <source>
        <dbReference type="ARBA" id="ARBA00023002"/>
    </source>
</evidence>
<dbReference type="InterPro" id="IPR016162">
    <property type="entry name" value="Ald_DH_N"/>
</dbReference>
<dbReference type="Proteomes" id="UP001165124">
    <property type="component" value="Unassembled WGS sequence"/>
</dbReference>
<feature type="domain" description="Aldehyde dehydrogenase" evidence="3">
    <location>
        <begin position="97"/>
        <end position="141"/>
    </location>
</feature>
<evidence type="ECO:0000256" key="2">
    <source>
        <dbReference type="SAM" id="MobiDB-lite"/>
    </source>
</evidence>
<feature type="region of interest" description="Disordered" evidence="2">
    <location>
        <begin position="83"/>
        <end position="105"/>
    </location>
</feature>
<dbReference type="PANTHER" id="PTHR11699">
    <property type="entry name" value="ALDEHYDE DEHYDROGENASE-RELATED"/>
    <property type="match status" value="1"/>
</dbReference>
<dbReference type="Pfam" id="PF00171">
    <property type="entry name" value="Aldedh"/>
    <property type="match status" value="2"/>
</dbReference>
<feature type="compositionally biased region" description="Basic residues" evidence="2">
    <location>
        <begin position="1"/>
        <end position="14"/>
    </location>
</feature>
<protein>
    <recommendedName>
        <fullName evidence="3">Aldehyde dehydrogenase domain-containing protein</fullName>
    </recommendedName>
</protein>
<name>A0A9W6UWE0_9ACTN</name>
<dbReference type="InterPro" id="IPR016161">
    <property type="entry name" value="Ald_DH/histidinol_DH"/>
</dbReference>
<evidence type="ECO:0000313" key="5">
    <source>
        <dbReference type="Proteomes" id="UP001165124"/>
    </source>
</evidence>
<sequence length="176" mass="18768">MRGAPPRRARRARAGRGAGAGGPPLFPGELREQVNLIGGALDSLDPATGEVWARIPRGRAADAEAAAAAARAAFPAWSALPAAAPVPLSTSPPKGASRRSAQRPVYEEMIERMRAIAAGIRLGDPMSPDTAMGPIVSREQCVVTPGAARRRREAVHRPPRVRQMPKEQRRHSNRCP</sequence>
<dbReference type="GO" id="GO:0016620">
    <property type="term" value="F:oxidoreductase activity, acting on the aldehyde or oxo group of donors, NAD or NADP as acceptor"/>
    <property type="evidence" value="ECO:0007669"/>
    <property type="project" value="InterPro"/>
</dbReference>
<dbReference type="EMBL" id="BSRZ01000004">
    <property type="protein sequence ID" value="GLW64172.1"/>
    <property type="molecule type" value="Genomic_DNA"/>
</dbReference>
<evidence type="ECO:0000313" key="4">
    <source>
        <dbReference type="EMBL" id="GLW64172.1"/>
    </source>
</evidence>
<feature type="region of interest" description="Disordered" evidence="2">
    <location>
        <begin position="1"/>
        <end position="27"/>
    </location>
</feature>
<feature type="domain" description="Aldehyde dehydrogenase" evidence="3">
    <location>
        <begin position="41"/>
        <end position="83"/>
    </location>
</feature>
<feature type="compositionally biased region" description="Basic residues" evidence="2">
    <location>
        <begin position="148"/>
        <end position="160"/>
    </location>
</feature>
<gene>
    <name evidence="4" type="ORF">Arub01_24160</name>
</gene>
<feature type="region of interest" description="Disordered" evidence="2">
    <location>
        <begin position="128"/>
        <end position="176"/>
    </location>
</feature>
<keyword evidence="1" id="KW-0560">Oxidoreductase</keyword>
<accession>A0A9W6UWE0</accession>
<dbReference type="Gene3D" id="3.40.309.10">
    <property type="entry name" value="Aldehyde Dehydrogenase, Chain A, domain 2"/>
    <property type="match status" value="1"/>
</dbReference>
<evidence type="ECO:0000259" key="3">
    <source>
        <dbReference type="Pfam" id="PF00171"/>
    </source>
</evidence>
<proteinExistence type="predicted"/>
<reference evidence="4" key="1">
    <citation type="submission" date="2023-02" db="EMBL/GenBank/DDBJ databases">
        <title>Actinomadura rubrobrunea NBRC 14622.</title>
        <authorList>
            <person name="Ichikawa N."/>
            <person name="Sato H."/>
            <person name="Tonouchi N."/>
        </authorList>
    </citation>
    <scope>NUCLEOTIDE SEQUENCE</scope>
    <source>
        <strain evidence="4">NBRC 14622</strain>
    </source>
</reference>
<dbReference type="AlphaFoldDB" id="A0A9W6UWE0"/>
<organism evidence="4 5">
    <name type="scientific">Actinomadura rubrobrunea</name>
    <dbReference type="NCBI Taxonomy" id="115335"/>
    <lineage>
        <taxon>Bacteria</taxon>
        <taxon>Bacillati</taxon>
        <taxon>Actinomycetota</taxon>
        <taxon>Actinomycetes</taxon>
        <taxon>Streptosporangiales</taxon>
        <taxon>Thermomonosporaceae</taxon>
        <taxon>Actinomadura</taxon>
    </lineage>
</organism>
<dbReference type="InterPro" id="IPR016163">
    <property type="entry name" value="Ald_DH_C"/>
</dbReference>
<dbReference type="InterPro" id="IPR015590">
    <property type="entry name" value="Aldehyde_DH_dom"/>
</dbReference>
<dbReference type="Gene3D" id="3.40.605.10">
    <property type="entry name" value="Aldehyde Dehydrogenase, Chain A, domain 1"/>
    <property type="match status" value="1"/>
</dbReference>
<keyword evidence="5" id="KW-1185">Reference proteome</keyword>